<sequence>MASQGLSLRTGPSRGHGGICLPAWAPASWAPSATVRQLSERARANAVKLAERDVAERKVRFQQWVARQTERSGGRPHAAAKLPIGFAVSPVQVNDDVESQKESYAPVDLGAKVTALEVEWRRWRRTTCEQVNVQWPSDLGVRPPGPTAQQLRKVLVTFPARRRLVFDGIARDWGTKNDRSCSRASAGRSCERAVVAARTAALGNRGIEPGPVKLKKVVGKSSWNIDVFGCLQDDECTCEDPSHVREMVNVTVDGLACYACEPKRPPVCTEAADQCTPEACECADPGQYTKQDATTVDGTP</sequence>
<protein>
    <submittedName>
        <fullName evidence="1">Uncharacterized protein</fullName>
    </submittedName>
</protein>
<feature type="non-terminal residue" evidence="1">
    <location>
        <position position="300"/>
    </location>
</feature>
<accession>A0ABN9VQ08</accession>
<reference evidence="1" key="1">
    <citation type="submission" date="2023-10" db="EMBL/GenBank/DDBJ databases">
        <authorList>
            <person name="Chen Y."/>
            <person name="Shah S."/>
            <person name="Dougan E. K."/>
            <person name="Thang M."/>
            <person name="Chan C."/>
        </authorList>
    </citation>
    <scope>NUCLEOTIDE SEQUENCE [LARGE SCALE GENOMIC DNA]</scope>
</reference>
<name>A0ABN9VQ08_9DINO</name>
<proteinExistence type="predicted"/>
<organism evidence="1 2">
    <name type="scientific">Prorocentrum cordatum</name>
    <dbReference type="NCBI Taxonomy" id="2364126"/>
    <lineage>
        <taxon>Eukaryota</taxon>
        <taxon>Sar</taxon>
        <taxon>Alveolata</taxon>
        <taxon>Dinophyceae</taxon>
        <taxon>Prorocentrales</taxon>
        <taxon>Prorocentraceae</taxon>
        <taxon>Prorocentrum</taxon>
    </lineage>
</organism>
<evidence type="ECO:0000313" key="1">
    <source>
        <dbReference type="EMBL" id="CAK0875512.1"/>
    </source>
</evidence>
<keyword evidence="2" id="KW-1185">Reference proteome</keyword>
<comment type="caution">
    <text evidence="1">The sequence shown here is derived from an EMBL/GenBank/DDBJ whole genome shotgun (WGS) entry which is preliminary data.</text>
</comment>
<dbReference type="EMBL" id="CAUYUJ010017521">
    <property type="protein sequence ID" value="CAK0875512.1"/>
    <property type="molecule type" value="Genomic_DNA"/>
</dbReference>
<dbReference type="Proteomes" id="UP001189429">
    <property type="component" value="Unassembled WGS sequence"/>
</dbReference>
<evidence type="ECO:0000313" key="2">
    <source>
        <dbReference type="Proteomes" id="UP001189429"/>
    </source>
</evidence>
<gene>
    <name evidence="1" type="ORF">PCOR1329_LOCUS60162</name>
</gene>